<reference evidence="2" key="1">
    <citation type="journal article" date="2023" name="G3 (Bethesda)">
        <title>Whole genome assemblies of Zophobas morio and Tenebrio molitor.</title>
        <authorList>
            <person name="Kaur S."/>
            <person name="Stinson S.A."/>
            <person name="diCenzo G.C."/>
        </authorList>
    </citation>
    <scope>NUCLEOTIDE SEQUENCE</scope>
    <source>
        <strain evidence="2">QUZm001</strain>
    </source>
</reference>
<organism evidence="2 3">
    <name type="scientific">Zophobas morio</name>
    <dbReference type="NCBI Taxonomy" id="2755281"/>
    <lineage>
        <taxon>Eukaryota</taxon>
        <taxon>Metazoa</taxon>
        <taxon>Ecdysozoa</taxon>
        <taxon>Arthropoda</taxon>
        <taxon>Hexapoda</taxon>
        <taxon>Insecta</taxon>
        <taxon>Pterygota</taxon>
        <taxon>Neoptera</taxon>
        <taxon>Endopterygota</taxon>
        <taxon>Coleoptera</taxon>
        <taxon>Polyphaga</taxon>
        <taxon>Cucujiformia</taxon>
        <taxon>Tenebrionidae</taxon>
        <taxon>Zophobas</taxon>
    </lineage>
</organism>
<feature type="region of interest" description="Disordered" evidence="1">
    <location>
        <begin position="139"/>
        <end position="162"/>
    </location>
</feature>
<evidence type="ECO:0000256" key="1">
    <source>
        <dbReference type="SAM" id="MobiDB-lite"/>
    </source>
</evidence>
<dbReference type="EMBL" id="JALNTZ010000007">
    <property type="protein sequence ID" value="KAJ3646244.1"/>
    <property type="molecule type" value="Genomic_DNA"/>
</dbReference>
<comment type="caution">
    <text evidence="2">The sequence shown here is derived from an EMBL/GenBank/DDBJ whole genome shotgun (WGS) entry which is preliminary data.</text>
</comment>
<feature type="region of interest" description="Disordered" evidence="1">
    <location>
        <begin position="181"/>
        <end position="213"/>
    </location>
</feature>
<accession>A0AA38I444</accession>
<gene>
    <name evidence="2" type="ORF">Zmor_023839</name>
</gene>
<protein>
    <submittedName>
        <fullName evidence="2">Uncharacterized protein</fullName>
    </submittedName>
</protein>
<evidence type="ECO:0000313" key="3">
    <source>
        <dbReference type="Proteomes" id="UP001168821"/>
    </source>
</evidence>
<dbReference type="Proteomes" id="UP001168821">
    <property type="component" value="Unassembled WGS sequence"/>
</dbReference>
<feature type="compositionally biased region" description="Basic and acidic residues" evidence="1">
    <location>
        <begin position="189"/>
        <end position="205"/>
    </location>
</feature>
<proteinExistence type="predicted"/>
<evidence type="ECO:0000313" key="2">
    <source>
        <dbReference type="EMBL" id="KAJ3646244.1"/>
    </source>
</evidence>
<sequence length="231" mass="26287">MSNNKSEIVTNEITQLLTDLKIVIHSLSEIATRLENVSSDYILNSSAFDAGTQNTDTEETKNKTSEAKNINMLYNSRNKTINHKKNSTSSKLHDTDTRGKKKAVTAEAFNQVIIKSKKIDKRAASSHVKDVKKKFEYNNVRSHHGSEESVGKMSEDDNKNKEIKVDVRSLKQKFELESTAATENVPLKINDEKSRRSKESGEKNKPYKTQISEEYNDKVKKILKYFQPQSS</sequence>
<keyword evidence="3" id="KW-1185">Reference proteome</keyword>
<dbReference type="AlphaFoldDB" id="A0AA38I444"/>
<feature type="compositionally biased region" description="Basic and acidic residues" evidence="1">
    <location>
        <begin position="144"/>
        <end position="162"/>
    </location>
</feature>
<name>A0AA38I444_9CUCU</name>